<feature type="compositionally biased region" description="Basic and acidic residues" evidence="1">
    <location>
        <begin position="35"/>
        <end position="45"/>
    </location>
</feature>
<sequence>MTANSVMERISGNDPISCLTPLTPCNSDPEIEAIEDPKSSPDKSQKARVGPFWSEPDATSFRVRGKKYKEDKKKVPSTPSLFRLIATDIVESDSSILGGICSHPQERVQLALKREKEQLDHGISSDMPPFIVCVNIVLPGPPFYHVAFYYAVDDMSIIDGTSGTPSSTLANKFFFTGTDEFRKKTFKLIPRISKGPVIVKKAVGSKPAIMGTKLTQTYARGERFFEIVIDCGSDKIASKVIKLCRGYAKSIETEMAFLLEGNDESTLPEEIFGCGSLIKPNFELDSRFIKSSVTG</sequence>
<accession>A0A7S4SJS0</accession>
<evidence type="ECO:0000259" key="2">
    <source>
        <dbReference type="Pfam" id="PF07059"/>
    </source>
</evidence>
<name>A0A7S4SJS0_9STRA</name>
<proteinExistence type="predicted"/>
<gene>
    <name evidence="3" type="ORF">DBRI00130_LOCUS36286</name>
</gene>
<evidence type="ECO:0000256" key="1">
    <source>
        <dbReference type="SAM" id="MobiDB-lite"/>
    </source>
</evidence>
<reference evidence="3" key="1">
    <citation type="submission" date="2021-01" db="EMBL/GenBank/DDBJ databases">
        <authorList>
            <person name="Corre E."/>
            <person name="Pelletier E."/>
            <person name="Niang G."/>
            <person name="Scheremetjew M."/>
            <person name="Finn R."/>
            <person name="Kale V."/>
            <person name="Holt S."/>
            <person name="Cochrane G."/>
            <person name="Meng A."/>
            <person name="Brown T."/>
            <person name="Cohen L."/>
        </authorList>
    </citation>
    <scope>NUCLEOTIDE SEQUENCE</scope>
    <source>
        <strain evidence="3">GSO104</strain>
    </source>
</reference>
<dbReference type="InterPro" id="IPR045096">
    <property type="entry name" value="EDR2-like"/>
</dbReference>
<evidence type="ECO:0000313" key="3">
    <source>
        <dbReference type="EMBL" id="CAE4647612.1"/>
    </source>
</evidence>
<dbReference type="PANTHER" id="PTHR12136">
    <property type="entry name" value="ENHANCED DISEASE RESISTANCE-RELATED"/>
    <property type="match status" value="1"/>
</dbReference>
<dbReference type="PANTHER" id="PTHR12136:SF41">
    <property type="entry name" value="PLECKSTRIN HOMOLOGY (PH) AND LIPID-BINDING START DOMAINS-CONTAINING PROTEIN"/>
    <property type="match status" value="1"/>
</dbReference>
<dbReference type="InterPro" id="IPR009769">
    <property type="entry name" value="EDR2_C"/>
</dbReference>
<organism evidence="3">
    <name type="scientific">Ditylum brightwellii</name>
    <dbReference type="NCBI Taxonomy" id="49249"/>
    <lineage>
        <taxon>Eukaryota</taxon>
        <taxon>Sar</taxon>
        <taxon>Stramenopiles</taxon>
        <taxon>Ochrophyta</taxon>
        <taxon>Bacillariophyta</taxon>
        <taxon>Mediophyceae</taxon>
        <taxon>Lithodesmiophycidae</taxon>
        <taxon>Lithodesmiales</taxon>
        <taxon>Lithodesmiaceae</taxon>
        <taxon>Ditylum</taxon>
    </lineage>
</organism>
<dbReference type="AlphaFoldDB" id="A0A7S4SJS0"/>
<feature type="domain" description="Protein ENHANCED DISEASE RESISTANCE 2 C-terminal" evidence="2">
    <location>
        <begin position="53"/>
        <end position="277"/>
    </location>
</feature>
<dbReference type="EMBL" id="HBNS01046957">
    <property type="protein sequence ID" value="CAE4647612.1"/>
    <property type="molecule type" value="Transcribed_RNA"/>
</dbReference>
<dbReference type="Pfam" id="PF07059">
    <property type="entry name" value="EDR2_C"/>
    <property type="match status" value="1"/>
</dbReference>
<protein>
    <recommendedName>
        <fullName evidence="2">Protein ENHANCED DISEASE RESISTANCE 2 C-terminal domain-containing protein</fullName>
    </recommendedName>
</protein>
<feature type="region of interest" description="Disordered" evidence="1">
    <location>
        <begin position="1"/>
        <end position="53"/>
    </location>
</feature>